<dbReference type="OrthoDB" id="350804at2157"/>
<organism evidence="2 3">
    <name type="scientific">Halopenitus malekzadehii</name>
    <dbReference type="NCBI Taxonomy" id="1267564"/>
    <lineage>
        <taxon>Archaea</taxon>
        <taxon>Methanobacteriati</taxon>
        <taxon>Methanobacteriota</taxon>
        <taxon>Stenosarchaea group</taxon>
        <taxon>Halobacteria</taxon>
        <taxon>Halobacteriales</taxon>
        <taxon>Haloferacaceae</taxon>
        <taxon>Halopenitus</taxon>
    </lineage>
</organism>
<accession>A0A1H6JLT6</accession>
<proteinExistence type="predicted"/>
<dbReference type="Pfam" id="PF03551">
    <property type="entry name" value="PadR"/>
    <property type="match status" value="1"/>
</dbReference>
<reference evidence="2 3" key="1">
    <citation type="submission" date="2016-10" db="EMBL/GenBank/DDBJ databases">
        <authorList>
            <person name="de Groot N.N."/>
        </authorList>
    </citation>
    <scope>NUCLEOTIDE SEQUENCE [LARGE SCALE GENOMIC DNA]</scope>
    <source>
        <strain evidence="2 3">IBRC-M10418</strain>
    </source>
</reference>
<dbReference type="STRING" id="1267564.SAMN05192561_11233"/>
<dbReference type="RefSeq" id="WP_092817603.1">
    <property type="nucleotide sequence ID" value="NZ_FNWU01000012.1"/>
</dbReference>
<dbReference type="InterPro" id="IPR036388">
    <property type="entry name" value="WH-like_DNA-bd_sf"/>
</dbReference>
<dbReference type="InterPro" id="IPR036390">
    <property type="entry name" value="WH_DNA-bd_sf"/>
</dbReference>
<name>A0A1H6JLT6_9EURY</name>
<protein>
    <submittedName>
        <fullName evidence="2">Transcriptional regulator PadR-like family protein</fullName>
    </submittedName>
</protein>
<evidence type="ECO:0000313" key="2">
    <source>
        <dbReference type="EMBL" id="SEH60730.1"/>
    </source>
</evidence>
<evidence type="ECO:0000259" key="1">
    <source>
        <dbReference type="Pfam" id="PF03551"/>
    </source>
</evidence>
<dbReference type="EMBL" id="FNWU01000012">
    <property type="protein sequence ID" value="SEH60730.1"/>
    <property type="molecule type" value="Genomic_DNA"/>
</dbReference>
<sequence>MSISVMSGPIDHDDLVALPPAPTAVYRALREAEADEMTKQELAGETLMKPRTVRDALHRLVKDGLIETRWHNEDARTRTYRIAEDGGER</sequence>
<keyword evidence="3" id="KW-1185">Reference proteome</keyword>
<dbReference type="InterPro" id="IPR005149">
    <property type="entry name" value="Tscrpt_reg_PadR_N"/>
</dbReference>
<dbReference type="Proteomes" id="UP000199215">
    <property type="component" value="Unassembled WGS sequence"/>
</dbReference>
<dbReference type="SUPFAM" id="SSF46785">
    <property type="entry name" value="Winged helix' DNA-binding domain"/>
    <property type="match status" value="1"/>
</dbReference>
<gene>
    <name evidence="2" type="ORF">SAMN05192561_11233</name>
</gene>
<feature type="domain" description="Transcription regulator PadR N-terminal" evidence="1">
    <location>
        <begin position="41"/>
        <end position="87"/>
    </location>
</feature>
<dbReference type="Gene3D" id="1.10.10.10">
    <property type="entry name" value="Winged helix-like DNA-binding domain superfamily/Winged helix DNA-binding domain"/>
    <property type="match status" value="1"/>
</dbReference>
<evidence type="ECO:0000313" key="3">
    <source>
        <dbReference type="Proteomes" id="UP000199215"/>
    </source>
</evidence>
<dbReference type="AlphaFoldDB" id="A0A1H6JLT6"/>